<keyword evidence="1" id="KW-0223">Dioxygenase</keyword>
<evidence type="ECO:0000313" key="2">
    <source>
        <dbReference type="Proteomes" id="UP001596391"/>
    </source>
</evidence>
<gene>
    <name evidence="1" type="ORF">ACFQBQ_11435</name>
</gene>
<proteinExistence type="predicted"/>
<dbReference type="PANTHER" id="PTHR31630">
    <property type="entry name" value="PHYTANOYL-COA DIOXYGENASE-RELATED-RELATED"/>
    <property type="match status" value="1"/>
</dbReference>
<name>A0ABW1ZBG4_9BACT</name>
<dbReference type="Gene3D" id="2.60.120.620">
    <property type="entry name" value="q2cbj1_9rhob like domain"/>
    <property type="match status" value="1"/>
</dbReference>
<dbReference type="PANTHER" id="PTHR31630:SF6">
    <property type="entry name" value="PHYTANOYL-COA DIOXYGENASE-RELATED"/>
    <property type="match status" value="1"/>
</dbReference>
<dbReference type="Pfam" id="PF05721">
    <property type="entry name" value="PhyH"/>
    <property type="match status" value="1"/>
</dbReference>
<dbReference type="RefSeq" id="WP_263369878.1">
    <property type="nucleotide sequence ID" value="NZ_JAGSYD010000001.1"/>
</dbReference>
<protein>
    <submittedName>
        <fullName evidence="1">Phytanoyl-CoA dioxygenase family protein</fullName>
    </submittedName>
</protein>
<dbReference type="SUPFAM" id="SSF51197">
    <property type="entry name" value="Clavaminate synthase-like"/>
    <property type="match status" value="1"/>
</dbReference>
<comment type="caution">
    <text evidence="1">The sequence shown here is derived from an EMBL/GenBank/DDBJ whole genome shotgun (WGS) entry which is preliminary data.</text>
</comment>
<organism evidence="1 2">
    <name type="scientific">Granulicella cerasi</name>
    <dbReference type="NCBI Taxonomy" id="741063"/>
    <lineage>
        <taxon>Bacteria</taxon>
        <taxon>Pseudomonadati</taxon>
        <taxon>Acidobacteriota</taxon>
        <taxon>Terriglobia</taxon>
        <taxon>Terriglobales</taxon>
        <taxon>Acidobacteriaceae</taxon>
        <taxon>Granulicella</taxon>
    </lineage>
</organism>
<keyword evidence="2" id="KW-1185">Reference proteome</keyword>
<dbReference type="EMBL" id="JBHSWI010000001">
    <property type="protein sequence ID" value="MFC6646183.1"/>
    <property type="molecule type" value="Genomic_DNA"/>
</dbReference>
<dbReference type="Proteomes" id="UP001596391">
    <property type="component" value="Unassembled WGS sequence"/>
</dbReference>
<sequence>MGFETKDLAEYWERKTRHVSASDAATWVRDMTLLAGLGLNVREANLYLMQEQPSLEAFHAWVMERSGEWFDDTAVERVRAAMRGEVVGAPLSLEGVEGLSEEDLAHCDEHGYVVLRGAISEEDARDSEAAVYEQLKMDPNDAESWYGAELGHTIWVPLLRHAALVKNRRSAKVAKAFAQLWGREDLWATVDQAGFNPPEREGWPFPGPHLHWDTTLAEPHHFGVQGVLYLVDVAEDQGAFCCVPGFHRSLGDWLKRVPAGDDVREYAKRSLTSELMPVAAKRGDLVLWHQSLPHASSANRAERPRVVQYMSMWPTSFAHNTEWA</sequence>
<reference evidence="2" key="1">
    <citation type="journal article" date="2019" name="Int. J. Syst. Evol. Microbiol.">
        <title>The Global Catalogue of Microorganisms (GCM) 10K type strain sequencing project: providing services to taxonomists for standard genome sequencing and annotation.</title>
        <authorList>
            <consortium name="The Broad Institute Genomics Platform"/>
            <consortium name="The Broad Institute Genome Sequencing Center for Infectious Disease"/>
            <person name="Wu L."/>
            <person name="Ma J."/>
        </authorList>
    </citation>
    <scope>NUCLEOTIDE SEQUENCE [LARGE SCALE GENOMIC DNA]</scope>
    <source>
        <strain evidence="2">CGMCC 1.16026</strain>
    </source>
</reference>
<dbReference type="GO" id="GO:0051213">
    <property type="term" value="F:dioxygenase activity"/>
    <property type="evidence" value="ECO:0007669"/>
    <property type="project" value="UniProtKB-KW"/>
</dbReference>
<keyword evidence="1" id="KW-0560">Oxidoreductase</keyword>
<accession>A0ABW1ZBG4</accession>
<dbReference type="InterPro" id="IPR008775">
    <property type="entry name" value="Phytyl_CoA_dOase-like"/>
</dbReference>
<evidence type="ECO:0000313" key="1">
    <source>
        <dbReference type="EMBL" id="MFC6646183.1"/>
    </source>
</evidence>